<dbReference type="Pfam" id="PF21897">
    <property type="entry name" value="DUF6919"/>
    <property type="match status" value="1"/>
</dbReference>
<sequence length="191" mass="20544">MNEYEVQQWRTARGLGDLGELTAHWLTGDLASRPGYPPGEGPYVETHELIGTLAACNRGGFVTNASQPGFPESAGPDGVVWVQRAAVTGFAEEEVLERIRAAVAGTELVLLTPTATDRNPDGIVVTTRNGKQHTTFGTWLSRRAVADSFDVCKSAAIDALCSADQPTLVDPVWGRNTVLWPFLDDLFGTTT</sequence>
<feature type="domain" description="DUF6919" evidence="1">
    <location>
        <begin position="7"/>
        <end position="185"/>
    </location>
</feature>
<name>A0A8J3CKE0_9PSEU</name>
<evidence type="ECO:0000313" key="2">
    <source>
        <dbReference type="EMBL" id="GGM80658.1"/>
    </source>
</evidence>
<dbReference type="Proteomes" id="UP000637578">
    <property type="component" value="Unassembled WGS sequence"/>
</dbReference>
<dbReference type="AlphaFoldDB" id="A0A8J3CKE0"/>
<dbReference type="InterPro" id="IPR054212">
    <property type="entry name" value="DUF6919"/>
</dbReference>
<gene>
    <name evidence="2" type="ORF">GCM10012275_59160</name>
</gene>
<dbReference type="RefSeq" id="WP_189061726.1">
    <property type="nucleotide sequence ID" value="NZ_BMMK01000049.1"/>
</dbReference>
<accession>A0A8J3CKE0</accession>
<protein>
    <recommendedName>
        <fullName evidence="1">DUF6919 domain-containing protein</fullName>
    </recommendedName>
</protein>
<evidence type="ECO:0000259" key="1">
    <source>
        <dbReference type="Pfam" id="PF21897"/>
    </source>
</evidence>
<reference evidence="2" key="1">
    <citation type="journal article" date="2014" name="Int. J. Syst. Evol. Microbiol.">
        <title>Complete genome sequence of Corynebacterium casei LMG S-19264T (=DSM 44701T), isolated from a smear-ripened cheese.</title>
        <authorList>
            <consortium name="US DOE Joint Genome Institute (JGI-PGF)"/>
            <person name="Walter F."/>
            <person name="Albersmeier A."/>
            <person name="Kalinowski J."/>
            <person name="Ruckert C."/>
        </authorList>
    </citation>
    <scope>NUCLEOTIDE SEQUENCE</scope>
    <source>
        <strain evidence="2">CGMCC 4.5737</strain>
    </source>
</reference>
<comment type="caution">
    <text evidence="2">The sequence shown here is derived from an EMBL/GenBank/DDBJ whole genome shotgun (WGS) entry which is preliminary data.</text>
</comment>
<organism evidence="2 3">
    <name type="scientific">Longimycelium tulufanense</name>
    <dbReference type="NCBI Taxonomy" id="907463"/>
    <lineage>
        <taxon>Bacteria</taxon>
        <taxon>Bacillati</taxon>
        <taxon>Actinomycetota</taxon>
        <taxon>Actinomycetes</taxon>
        <taxon>Pseudonocardiales</taxon>
        <taxon>Pseudonocardiaceae</taxon>
        <taxon>Longimycelium</taxon>
    </lineage>
</organism>
<reference evidence="2" key="2">
    <citation type="submission" date="2020-09" db="EMBL/GenBank/DDBJ databases">
        <authorList>
            <person name="Sun Q."/>
            <person name="Zhou Y."/>
        </authorList>
    </citation>
    <scope>NUCLEOTIDE SEQUENCE</scope>
    <source>
        <strain evidence="2">CGMCC 4.5737</strain>
    </source>
</reference>
<evidence type="ECO:0000313" key="3">
    <source>
        <dbReference type="Proteomes" id="UP000637578"/>
    </source>
</evidence>
<keyword evidence="3" id="KW-1185">Reference proteome</keyword>
<proteinExistence type="predicted"/>
<dbReference type="EMBL" id="BMMK01000049">
    <property type="protein sequence ID" value="GGM80658.1"/>
    <property type="molecule type" value="Genomic_DNA"/>
</dbReference>